<evidence type="ECO:0000256" key="6">
    <source>
        <dbReference type="SAM" id="SignalP"/>
    </source>
</evidence>
<name>A0A916QLJ5_9GAMM</name>
<feature type="repeat" description="NHL" evidence="4">
    <location>
        <begin position="139"/>
        <end position="187"/>
    </location>
</feature>
<dbReference type="CDD" id="cd14958">
    <property type="entry name" value="NHL_PAL_like"/>
    <property type="match status" value="1"/>
</dbReference>
<dbReference type="PANTHER" id="PTHR10680">
    <property type="entry name" value="PEPTIDYL-GLYCINE ALPHA-AMIDATING MONOOXYGENASE"/>
    <property type="match status" value="1"/>
</dbReference>
<keyword evidence="8" id="KW-1185">Reference proteome</keyword>
<accession>A0A916QLJ5</accession>
<reference evidence="7" key="2">
    <citation type="submission" date="2020-09" db="EMBL/GenBank/DDBJ databases">
        <authorList>
            <person name="Sun Q."/>
            <person name="Zhou Y."/>
        </authorList>
    </citation>
    <scope>NUCLEOTIDE SEQUENCE</scope>
    <source>
        <strain evidence="7">CGMCC 1.15425</strain>
    </source>
</reference>
<dbReference type="InterPro" id="IPR001258">
    <property type="entry name" value="NHL_repeat"/>
</dbReference>
<keyword evidence="1 6" id="KW-0732">Signal</keyword>
<gene>
    <name evidence="7" type="ORF">GCM10011403_28150</name>
</gene>
<keyword evidence="3" id="KW-0325">Glycoprotein</keyword>
<evidence type="ECO:0000256" key="1">
    <source>
        <dbReference type="ARBA" id="ARBA00022729"/>
    </source>
</evidence>
<dbReference type="Proteomes" id="UP000627715">
    <property type="component" value="Unassembled WGS sequence"/>
</dbReference>
<feature type="signal peptide" evidence="6">
    <location>
        <begin position="1"/>
        <end position="21"/>
    </location>
</feature>
<dbReference type="Pfam" id="PF01436">
    <property type="entry name" value="NHL"/>
    <property type="match status" value="2"/>
</dbReference>
<organism evidence="7 8">
    <name type="scientific">Pseudohongiella nitratireducens</name>
    <dbReference type="NCBI Taxonomy" id="1768907"/>
    <lineage>
        <taxon>Bacteria</taxon>
        <taxon>Pseudomonadati</taxon>
        <taxon>Pseudomonadota</taxon>
        <taxon>Gammaproteobacteria</taxon>
        <taxon>Pseudomonadales</taxon>
        <taxon>Pseudohongiellaceae</taxon>
        <taxon>Pseudohongiella</taxon>
    </lineage>
</organism>
<dbReference type="PROSITE" id="PS51125">
    <property type="entry name" value="NHL"/>
    <property type="match status" value="2"/>
</dbReference>
<dbReference type="EMBL" id="BMIY01000014">
    <property type="protein sequence ID" value="GFZ83004.1"/>
    <property type="molecule type" value="Genomic_DNA"/>
</dbReference>
<evidence type="ECO:0000256" key="4">
    <source>
        <dbReference type="PROSITE-ProRule" id="PRU00504"/>
    </source>
</evidence>
<comment type="caution">
    <text evidence="7">The sequence shown here is derived from an EMBL/GenBank/DDBJ whole genome shotgun (WGS) entry which is preliminary data.</text>
</comment>
<dbReference type="InterPro" id="IPR011042">
    <property type="entry name" value="6-blade_b-propeller_TolB-like"/>
</dbReference>
<feature type="repeat" description="NHL" evidence="4">
    <location>
        <begin position="271"/>
        <end position="303"/>
    </location>
</feature>
<evidence type="ECO:0000256" key="3">
    <source>
        <dbReference type="ARBA" id="ARBA00023180"/>
    </source>
</evidence>
<reference evidence="7" key="1">
    <citation type="journal article" date="2014" name="Int. J. Syst. Evol. Microbiol.">
        <title>Complete genome sequence of Corynebacterium casei LMG S-19264T (=DSM 44701T), isolated from a smear-ripened cheese.</title>
        <authorList>
            <consortium name="US DOE Joint Genome Institute (JGI-PGF)"/>
            <person name="Walter F."/>
            <person name="Albersmeier A."/>
            <person name="Kalinowski J."/>
            <person name="Ruckert C."/>
        </authorList>
    </citation>
    <scope>NUCLEOTIDE SEQUENCE</scope>
    <source>
        <strain evidence="7">CGMCC 1.15425</strain>
    </source>
</reference>
<feature type="region of interest" description="Disordered" evidence="5">
    <location>
        <begin position="28"/>
        <end position="95"/>
    </location>
</feature>
<feature type="compositionally biased region" description="Low complexity" evidence="5">
    <location>
        <begin position="35"/>
        <end position="60"/>
    </location>
</feature>
<dbReference type="PANTHER" id="PTHR10680:SF14">
    <property type="entry name" value="PEPTIDYL-GLYCINE ALPHA-AMIDATING MONOOXYGENASE"/>
    <property type="match status" value="1"/>
</dbReference>
<dbReference type="AlphaFoldDB" id="A0A916QLJ5"/>
<proteinExistence type="predicted"/>
<dbReference type="SUPFAM" id="SSF63829">
    <property type="entry name" value="Calcium-dependent phosphotriesterase"/>
    <property type="match status" value="1"/>
</dbReference>
<dbReference type="PROSITE" id="PS51257">
    <property type="entry name" value="PROKAR_LIPOPROTEIN"/>
    <property type="match status" value="1"/>
</dbReference>
<evidence type="ECO:0000256" key="5">
    <source>
        <dbReference type="SAM" id="MobiDB-lite"/>
    </source>
</evidence>
<dbReference type="Gene3D" id="2.120.10.30">
    <property type="entry name" value="TolB, C-terminal domain"/>
    <property type="match status" value="1"/>
</dbReference>
<keyword evidence="2" id="KW-0677">Repeat</keyword>
<dbReference type="RefSeq" id="WP_068810671.1">
    <property type="nucleotide sequence ID" value="NZ_BMIY01000014.1"/>
</dbReference>
<feature type="chain" id="PRO_5037563829" description="Peptidylamidoglycolate lyase" evidence="6">
    <location>
        <begin position="22"/>
        <end position="408"/>
    </location>
</feature>
<dbReference type="GO" id="GO:0005576">
    <property type="term" value="C:extracellular region"/>
    <property type="evidence" value="ECO:0007669"/>
    <property type="project" value="TreeGrafter"/>
</dbReference>
<evidence type="ECO:0008006" key="9">
    <source>
        <dbReference type="Google" id="ProtNLM"/>
    </source>
</evidence>
<protein>
    <recommendedName>
        <fullName evidence="9">Peptidylamidoglycolate lyase</fullName>
    </recommendedName>
</protein>
<evidence type="ECO:0000313" key="7">
    <source>
        <dbReference type="EMBL" id="GFZ83004.1"/>
    </source>
</evidence>
<evidence type="ECO:0000256" key="2">
    <source>
        <dbReference type="ARBA" id="ARBA00022737"/>
    </source>
</evidence>
<evidence type="ECO:0000313" key="8">
    <source>
        <dbReference type="Proteomes" id="UP000627715"/>
    </source>
</evidence>
<sequence length="408" mass="43793">MNPTMKHVYTGLLCAGTLLLAACNQQTGSEDNMTASSPESVDVPSAVPSSAAMAAEADMPGNTVTGEGLDNPAPNVTRNWGDLPEGREWGSTAGIDIDPDDGHVWAYERCGANSFGSGVPINCHTNPVDPIFKFDRNTGEVLANFGGGIMVTPHGIHVDDEGNVWVTDFAVNEEGTKGHQVHKFSPDGELLMSLGTAGQAGNDSEHFNQPNDVVVGPNGNIYVADGHSGQGMITREQLAEGRANGQTARIMKFDPQGNFLMQWGELGLDHGDFRTPHALDFDSEGRLWVADRGNHRLEVFDQDGNYLESRYQFSRVSGIFITEEDMLYAIDSESSPTNHPGWVNGVRIGHVDHDHVTGWIPPFEREDRLAQGTAGEGVAVDADGNVYAAEGPNSINQAGGAFTKYSIQ</sequence>